<evidence type="ECO:0000256" key="8">
    <source>
        <dbReference type="ARBA" id="ARBA00023065"/>
    </source>
</evidence>
<dbReference type="EC" id="7.1.3.1" evidence="2"/>
<keyword evidence="9 10" id="KW-0472">Membrane</keyword>
<sequence>MSYENETGKLTIYWTEDNLTEKSAFTGITLLCLSGLIYGLVMIYRTYWFLPTVKAALVGILAFCLGICVGALNAYLCIKFTQNANTKLVYRLSDENYDGIKYSFTVGTFISSISISVTVLIFSVMLLICRNKWIDEGNLQEENKNEYISEMYQNMAHALVSFGLGVSFACLFYREASGQSAKGIIIGDELIGKCGYDPQDFDYNQSSQIYRNIYDKDPNRIMDRNLRMAGLVSNSITNVLIPMMDTLAVLSSLLCSTLVIFVKVEAFQTEQIYGLYGAIWYVIISVLVSIGITYFLGGNNSYLNDQILTKKTAKVVFFQILLADILMLLVLLFWPRYAFPRYFVVGDIDHQMWSSQRIWHGGVVWCLCLGLILQMILLIFGEYTTSNWYTPVRQIAKDMKKRQTLAGISQDSWNFAQIAQIHLSIIDRLYKMFWPSRNYGIFTQMINMTAVFFANFSIFGGCLILSNVQLLSIWQGFTLLGFLIGGGHCYLLRSGSVSTCRAVYDSSNNIHRSTIGSQSNTRIYIGIKFSWVKYDALVNSLREFHQIGQRIQ</sequence>
<evidence type="ECO:0000256" key="9">
    <source>
        <dbReference type="ARBA" id="ARBA00023136"/>
    </source>
</evidence>
<keyword evidence="4 10" id="KW-0812">Transmembrane</keyword>
<dbReference type="AlphaFoldDB" id="A0A0V0QJD7"/>
<dbReference type="GO" id="GO:0009678">
    <property type="term" value="F:diphosphate hydrolysis-driven proton transmembrane transporter activity"/>
    <property type="evidence" value="ECO:0007669"/>
    <property type="project" value="UniProtKB-EC"/>
</dbReference>
<feature type="transmembrane region" description="Helical" evidence="10">
    <location>
        <begin position="358"/>
        <end position="380"/>
    </location>
</feature>
<dbReference type="GO" id="GO:0016020">
    <property type="term" value="C:membrane"/>
    <property type="evidence" value="ECO:0007669"/>
    <property type="project" value="InterPro"/>
</dbReference>
<feature type="transmembrane region" description="Helical" evidence="10">
    <location>
        <begin position="273"/>
        <end position="296"/>
    </location>
</feature>
<evidence type="ECO:0000313" key="12">
    <source>
        <dbReference type="Proteomes" id="UP000054937"/>
    </source>
</evidence>
<dbReference type="Pfam" id="PF03030">
    <property type="entry name" value="H_PPase"/>
    <property type="match status" value="1"/>
</dbReference>
<name>A0A0V0QJD7_PSEPJ</name>
<evidence type="ECO:0000256" key="5">
    <source>
        <dbReference type="ARBA" id="ARBA00022842"/>
    </source>
</evidence>
<comment type="caution">
    <text evidence="11">The sequence shown here is derived from an EMBL/GenBank/DDBJ whole genome shotgun (WGS) entry which is preliminary data.</text>
</comment>
<evidence type="ECO:0000256" key="1">
    <source>
        <dbReference type="ARBA" id="ARBA00004127"/>
    </source>
</evidence>
<evidence type="ECO:0000256" key="6">
    <source>
        <dbReference type="ARBA" id="ARBA00022967"/>
    </source>
</evidence>
<feature type="transmembrane region" description="Helical" evidence="10">
    <location>
        <begin position="316"/>
        <end position="338"/>
    </location>
</feature>
<dbReference type="PANTHER" id="PTHR31998">
    <property type="entry name" value="K(+)-INSENSITIVE PYROPHOSPHATE-ENERGIZED PROTON PUMP"/>
    <property type="match status" value="1"/>
</dbReference>
<organism evidence="11 12">
    <name type="scientific">Pseudocohnilembus persalinus</name>
    <name type="common">Ciliate</name>
    <dbReference type="NCBI Taxonomy" id="266149"/>
    <lineage>
        <taxon>Eukaryota</taxon>
        <taxon>Sar</taxon>
        <taxon>Alveolata</taxon>
        <taxon>Ciliophora</taxon>
        <taxon>Intramacronucleata</taxon>
        <taxon>Oligohymenophorea</taxon>
        <taxon>Scuticociliatia</taxon>
        <taxon>Philasterida</taxon>
        <taxon>Pseudocohnilembidae</taxon>
        <taxon>Pseudocohnilembus</taxon>
    </lineage>
</organism>
<gene>
    <name evidence="11" type="ORF">PPERSA_09911</name>
</gene>
<dbReference type="GO" id="GO:0012505">
    <property type="term" value="C:endomembrane system"/>
    <property type="evidence" value="ECO:0007669"/>
    <property type="project" value="UniProtKB-SubCell"/>
</dbReference>
<dbReference type="InterPro" id="IPR004131">
    <property type="entry name" value="PPase-energised_H-pump"/>
</dbReference>
<feature type="transmembrane region" description="Helical" evidence="10">
    <location>
        <begin position="24"/>
        <end position="44"/>
    </location>
</feature>
<protein>
    <recommendedName>
        <fullName evidence="2">H(+)-exporting diphosphatase</fullName>
        <ecNumber evidence="2">7.1.3.1</ecNumber>
    </recommendedName>
</protein>
<dbReference type="Proteomes" id="UP000054937">
    <property type="component" value="Unassembled WGS sequence"/>
</dbReference>
<evidence type="ECO:0000256" key="4">
    <source>
        <dbReference type="ARBA" id="ARBA00022692"/>
    </source>
</evidence>
<feature type="transmembrane region" description="Helical" evidence="10">
    <location>
        <begin position="441"/>
        <end position="466"/>
    </location>
</feature>
<feature type="transmembrane region" description="Helical" evidence="10">
    <location>
        <begin position="472"/>
        <end position="492"/>
    </location>
</feature>
<accession>A0A0V0QJD7</accession>
<proteinExistence type="predicted"/>
<feature type="transmembrane region" description="Helical" evidence="10">
    <location>
        <begin position="56"/>
        <end position="78"/>
    </location>
</feature>
<dbReference type="GO" id="GO:0004427">
    <property type="term" value="F:inorganic diphosphate phosphatase activity"/>
    <property type="evidence" value="ECO:0007669"/>
    <property type="project" value="InterPro"/>
</dbReference>
<keyword evidence="12" id="KW-1185">Reference proteome</keyword>
<feature type="transmembrane region" description="Helical" evidence="10">
    <location>
        <begin position="99"/>
        <end position="128"/>
    </location>
</feature>
<keyword evidence="6" id="KW-1278">Translocase</keyword>
<dbReference type="OMA" id="FLLGHTI"/>
<dbReference type="EMBL" id="LDAU01000155">
    <property type="protein sequence ID" value="KRX02294.1"/>
    <property type="molecule type" value="Genomic_DNA"/>
</dbReference>
<feature type="transmembrane region" description="Helical" evidence="10">
    <location>
        <begin position="155"/>
        <end position="173"/>
    </location>
</feature>
<evidence type="ECO:0000256" key="2">
    <source>
        <dbReference type="ARBA" id="ARBA00013242"/>
    </source>
</evidence>
<keyword evidence="7 10" id="KW-1133">Transmembrane helix</keyword>
<comment type="subcellular location">
    <subcellularLocation>
        <location evidence="1">Endomembrane system</location>
        <topology evidence="1">Multi-pass membrane protein</topology>
    </subcellularLocation>
</comment>
<keyword evidence="8" id="KW-0406">Ion transport</keyword>
<reference evidence="11 12" key="1">
    <citation type="journal article" date="2015" name="Sci. Rep.">
        <title>Genome of the facultative scuticociliatosis pathogen Pseudocohnilembus persalinus provides insight into its virulence through horizontal gene transfer.</title>
        <authorList>
            <person name="Xiong J."/>
            <person name="Wang G."/>
            <person name="Cheng J."/>
            <person name="Tian M."/>
            <person name="Pan X."/>
            <person name="Warren A."/>
            <person name="Jiang C."/>
            <person name="Yuan D."/>
            <person name="Miao W."/>
        </authorList>
    </citation>
    <scope>NUCLEOTIDE SEQUENCE [LARGE SCALE GENOMIC DNA]</scope>
    <source>
        <strain evidence="11">36N120E</strain>
    </source>
</reference>
<evidence type="ECO:0000256" key="10">
    <source>
        <dbReference type="SAM" id="Phobius"/>
    </source>
</evidence>
<evidence type="ECO:0000256" key="3">
    <source>
        <dbReference type="ARBA" id="ARBA00022448"/>
    </source>
</evidence>
<dbReference type="InParanoid" id="A0A0V0QJD7"/>
<keyword evidence="5" id="KW-0460">Magnesium</keyword>
<keyword evidence="3" id="KW-0813">Transport</keyword>
<feature type="transmembrane region" description="Helical" evidence="10">
    <location>
        <begin position="236"/>
        <end position="261"/>
    </location>
</feature>
<evidence type="ECO:0000313" key="11">
    <source>
        <dbReference type="EMBL" id="KRX02294.1"/>
    </source>
</evidence>
<evidence type="ECO:0000256" key="7">
    <source>
        <dbReference type="ARBA" id="ARBA00022989"/>
    </source>
</evidence>